<evidence type="ECO:0000313" key="8">
    <source>
        <dbReference type="Proteomes" id="UP001634394"/>
    </source>
</evidence>
<keyword evidence="8" id="KW-1185">Reference proteome</keyword>
<evidence type="ECO:0000256" key="5">
    <source>
        <dbReference type="SAM" id="Phobius"/>
    </source>
</evidence>
<reference evidence="7 8" key="1">
    <citation type="submission" date="2024-11" db="EMBL/GenBank/DDBJ databases">
        <title>Chromosome-level genome assembly of the freshwater bivalve Anodonta woodiana.</title>
        <authorList>
            <person name="Chen X."/>
        </authorList>
    </citation>
    <scope>NUCLEOTIDE SEQUENCE [LARGE SCALE GENOMIC DNA]</scope>
    <source>
        <strain evidence="7">MN2024</strain>
        <tissue evidence="7">Gills</tissue>
    </source>
</reference>
<evidence type="ECO:0000313" key="7">
    <source>
        <dbReference type="EMBL" id="KAL3832378.1"/>
    </source>
</evidence>
<feature type="region of interest" description="Disordered" evidence="4">
    <location>
        <begin position="252"/>
        <end position="285"/>
    </location>
</feature>
<organism evidence="7 8">
    <name type="scientific">Sinanodonta woodiana</name>
    <name type="common">Chinese pond mussel</name>
    <name type="synonym">Anodonta woodiana</name>
    <dbReference type="NCBI Taxonomy" id="1069815"/>
    <lineage>
        <taxon>Eukaryota</taxon>
        <taxon>Metazoa</taxon>
        <taxon>Spiralia</taxon>
        <taxon>Lophotrochozoa</taxon>
        <taxon>Mollusca</taxon>
        <taxon>Bivalvia</taxon>
        <taxon>Autobranchia</taxon>
        <taxon>Heteroconchia</taxon>
        <taxon>Palaeoheterodonta</taxon>
        <taxon>Unionida</taxon>
        <taxon>Unionoidea</taxon>
        <taxon>Unionidae</taxon>
        <taxon>Unioninae</taxon>
        <taxon>Sinanodonta</taxon>
    </lineage>
</organism>
<evidence type="ECO:0000259" key="6">
    <source>
        <dbReference type="PROSITE" id="PS51292"/>
    </source>
</evidence>
<dbReference type="Gene3D" id="3.30.40.10">
    <property type="entry name" value="Zinc/RING finger domain, C3HC4 (zinc finger)"/>
    <property type="match status" value="1"/>
</dbReference>
<dbReference type="PROSITE" id="PS51292">
    <property type="entry name" value="ZF_RING_CH"/>
    <property type="match status" value="1"/>
</dbReference>
<keyword evidence="2" id="KW-0863">Zinc-finger</keyword>
<dbReference type="PANTHER" id="PTHR20893:SF2">
    <property type="entry name" value="LD08641P"/>
    <property type="match status" value="1"/>
</dbReference>
<keyword evidence="5" id="KW-0812">Transmembrane</keyword>
<evidence type="ECO:0000256" key="3">
    <source>
        <dbReference type="ARBA" id="ARBA00022833"/>
    </source>
</evidence>
<dbReference type="EMBL" id="JBJQND010000019">
    <property type="protein sequence ID" value="KAL3832378.1"/>
    <property type="molecule type" value="Genomic_DNA"/>
</dbReference>
<feature type="domain" description="RING-CH-type" evidence="6">
    <location>
        <begin position="25"/>
        <end position="86"/>
    </location>
</feature>
<keyword evidence="5" id="KW-1133">Transmembrane helix</keyword>
<name>A0ABD3T7F7_SINWO</name>
<protein>
    <recommendedName>
        <fullName evidence="6">RING-CH-type domain-containing protein</fullName>
    </recommendedName>
</protein>
<proteinExistence type="predicted"/>
<accession>A0ABD3T7F7</accession>
<feature type="transmembrane region" description="Helical" evidence="5">
    <location>
        <begin position="133"/>
        <end position="157"/>
    </location>
</feature>
<keyword evidence="5" id="KW-0472">Membrane</keyword>
<dbReference type="AlphaFoldDB" id="A0ABD3T7F7"/>
<dbReference type="SUPFAM" id="SSF57850">
    <property type="entry name" value="RING/U-box"/>
    <property type="match status" value="1"/>
</dbReference>
<dbReference type="GO" id="GO:0008270">
    <property type="term" value="F:zinc ion binding"/>
    <property type="evidence" value="ECO:0007669"/>
    <property type="project" value="UniProtKB-KW"/>
</dbReference>
<feature type="transmembrane region" description="Helical" evidence="5">
    <location>
        <begin position="101"/>
        <end position="121"/>
    </location>
</feature>
<evidence type="ECO:0000256" key="2">
    <source>
        <dbReference type="ARBA" id="ARBA00022771"/>
    </source>
</evidence>
<dbReference type="SMART" id="SM00744">
    <property type="entry name" value="RINGv"/>
    <property type="match status" value="1"/>
</dbReference>
<feature type="non-terminal residue" evidence="7">
    <location>
        <position position="285"/>
    </location>
</feature>
<dbReference type="Proteomes" id="UP001634394">
    <property type="component" value="Unassembled WGS sequence"/>
</dbReference>
<keyword evidence="1" id="KW-0479">Metal-binding</keyword>
<feature type="compositionally biased region" description="Polar residues" evidence="4">
    <location>
        <begin position="259"/>
        <end position="268"/>
    </location>
</feature>
<evidence type="ECO:0000256" key="1">
    <source>
        <dbReference type="ARBA" id="ARBA00022723"/>
    </source>
</evidence>
<dbReference type="InterPro" id="IPR013083">
    <property type="entry name" value="Znf_RING/FYVE/PHD"/>
</dbReference>
<dbReference type="Pfam" id="PF12906">
    <property type="entry name" value="RINGv"/>
    <property type="match status" value="1"/>
</dbReference>
<dbReference type="PANTHER" id="PTHR20893">
    <property type="entry name" value="LD08641P"/>
    <property type="match status" value="1"/>
</dbReference>
<gene>
    <name evidence="7" type="ORF">ACJMK2_024028</name>
</gene>
<dbReference type="InterPro" id="IPR011016">
    <property type="entry name" value="Znf_RING-CH"/>
</dbReference>
<sequence length="285" mass="31049">MESYNRLVNNYAHWSVKRKHGGTNTGLQTTAITDWTQDAGALIKPCECRGDVSTVHHGCLKKWLAECIEARHDFKCKICGEQYKLESGWVWLPNGVSSTECLKTLACLFVILGFPAAAILITNHIDADNRKILVIGVTICIEVLAIRIFASSILVVYKTMRLAGTKILGTVIYPREPRDSPMNVDVTASNRRALPQSAPEIARGVVLEVYKSDASSVCPSSDILNNDTTTEITVQQGLQNVSDSCNARSLAQGDGNDATYCSDQNPSGKESLKNSDSGIHGRSFS</sequence>
<evidence type="ECO:0000256" key="4">
    <source>
        <dbReference type="SAM" id="MobiDB-lite"/>
    </source>
</evidence>
<comment type="caution">
    <text evidence="7">The sequence shown here is derived from an EMBL/GenBank/DDBJ whole genome shotgun (WGS) entry which is preliminary data.</text>
</comment>
<keyword evidence="3" id="KW-0862">Zinc</keyword>